<dbReference type="GO" id="GO:0003700">
    <property type="term" value="F:DNA-binding transcription factor activity"/>
    <property type="evidence" value="ECO:0007669"/>
    <property type="project" value="InterPro"/>
</dbReference>
<proteinExistence type="predicted"/>
<dbReference type="Gene3D" id="3.30.730.10">
    <property type="entry name" value="AP2/ERF domain"/>
    <property type="match status" value="1"/>
</dbReference>
<protein>
    <submittedName>
        <fullName evidence="10">Ethylene-responsive transcription factor erf104</fullName>
    </submittedName>
</protein>
<gene>
    <name evidence="10" type="ORF">PHJA_000653600</name>
</gene>
<dbReference type="Pfam" id="PF00847">
    <property type="entry name" value="AP2"/>
    <property type="match status" value="1"/>
</dbReference>
<reference evidence="10" key="1">
    <citation type="submission" date="2020-07" db="EMBL/GenBank/DDBJ databases">
        <title>Ethylene signaling mediates host invasion by parasitic plants.</title>
        <authorList>
            <person name="Yoshida S."/>
        </authorList>
    </citation>
    <scope>NUCLEOTIDE SEQUENCE</scope>
    <source>
        <strain evidence="10">Okayama</strain>
    </source>
</reference>
<dbReference type="GO" id="GO:0000976">
    <property type="term" value="F:transcription cis-regulatory region binding"/>
    <property type="evidence" value="ECO:0007669"/>
    <property type="project" value="UniProtKB-ARBA"/>
</dbReference>
<evidence type="ECO:0000256" key="2">
    <source>
        <dbReference type="ARBA" id="ARBA00022745"/>
    </source>
</evidence>
<dbReference type="EMBL" id="BMAC01000099">
    <property type="protein sequence ID" value="GFP85098.1"/>
    <property type="molecule type" value="Genomic_DNA"/>
</dbReference>
<dbReference type="PANTHER" id="PTHR31190:SF499">
    <property type="entry name" value="ETHYLENE-RESPONSIVE TRANSCRIPTION FACTOR ERF105"/>
    <property type="match status" value="1"/>
</dbReference>
<evidence type="ECO:0000256" key="4">
    <source>
        <dbReference type="ARBA" id="ARBA00023015"/>
    </source>
</evidence>
<keyword evidence="4" id="KW-0805">Transcription regulation</keyword>
<dbReference type="InterPro" id="IPR001471">
    <property type="entry name" value="AP2/ERF_dom"/>
</dbReference>
<dbReference type="GO" id="GO:0005634">
    <property type="term" value="C:nucleus"/>
    <property type="evidence" value="ECO:0007669"/>
    <property type="project" value="UniProtKB-SubCell"/>
</dbReference>
<evidence type="ECO:0000256" key="3">
    <source>
        <dbReference type="ARBA" id="ARBA00022821"/>
    </source>
</evidence>
<dbReference type="Proteomes" id="UP000653305">
    <property type="component" value="Unassembled WGS sequence"/>
</dbReference>
<keyword evidence="11" id="KW-1185">Reference proteome</keyword>
<dbReference type="InterPro" id="IPR016177">
    <property type="entry name" value="DNA-bd_dom_sf"/>
</dbReference>
<keyword evidence="3" id="KW-0611">Plant defense</keyword>
<dbReference type="InterPro" id="IPR044808">
    <property type="entry name" value="ERF_plant"/>
</dbReference>
<evidence type="ECO:0000256" key="5">
    <source>
        <dbReference type="ARBA" id="ARBA00023125"/>
    </source>
</evidence>
<dbReference type="PANTHER" id="PTHR31190">
    <property type="entry name" value="DNA-BINDING DOMAIN"/>
    <property type="match status" value="1"/>
</dbReference>
<evidence type="ECO:0000313" key="10">
    <source>
        <dbReference type="EMBL" id="GFP85098.1"/>
    </source>
</evidence>
<evidence type="ECO:0000256" key="6">
    <source>
        <dbReference type="ARBA" id="ARBA00023159"/>
    </source>
</evidence>
<dbReference type="GO" id="GO:0006952">
    <property type="term" value="P:defense response"/>
    <property type="evidence" value="ECO:0007669"/>
    <property type="project" value="UniProtKB-KW"/>
</dbReference>
<keyword evidence="6" id="KW-0010">Activator</keyword>
<keyword evidence="5" id="KW-0238">DNA-binding</keyword>
<keyword evidence="8" id="KW-0539">Nucleus</keyword>
<name>A0A830BJ22_9LAMI</name>
<keyword evidence="2" id="KW-0936">Ethylene signaling pathway</keyword>
<dbReference type="SUPFAM" id="SSF54171">
    <property type="entry name" value="DNA-binding domain"/>
    <property type="match status" value="1"/>
</dbReference>
<sequence length="153" mass="17150">MAAANESLALELICQHLLDDFVGTNNTCSNLDFSPKMEFGYLQFETNPQTIHTFSNPTKQRKPNSLNIPIPGHQAPPAIEYSGEEQHFRGVRRRPWGKFAAEIRDPTRKGALVWLGTFDTAAEAARTYDAASFKLRGRKAILNFQLEIRSSGI</sequence>
<dbReference type="OrthoDB" id="674504at2759"/>
<organism evidence="10 11">
    <name type="scientific">Phtheirospermum japonicum</name>
    <dbReference type="NCBI Taxonomy" id="374723"/>
    <lineage>
        <taxon>Eukaryota</taxon>
        <taxon>Viridiplantae</taxon>
        <taxon>Streptophyta</taxon>
        <taxon>Embryophyta</taxon>
        <taxon>Tracheophyta</taxon>
        <taxon>Spermatophyta</taxon>
        <taxon>Magnoliopsida</taxon>
        <taxon>eudicotyledons</taxon>
        <taxon>Gunneridae</taxon>
        <taxon>Pentapetalae</taxon>
        <taxon>asterids</taxon>
        <taxon>lamiids</taxon>
        <taxon>Lamiales</taxon>
        <taxon>Orobanchaceae</taxon>
        <taxon>Orobanchaceae incertae sedis</taxon>
        <taxon>Phtheirospermum</taxon>
    </lineage>
</organism>
<dbReference type="PROSITE" id="PS51032">
    <property type="entry name" value="AP2_ERF"/>
    <property type="match status" value="1"/>
</dbReference>
<dbReference type="SMART" id="SM00380">
    <property type="entry name" value="AP2"/>
    <property type="match status" value="1"/>
</dbReference>
<evidence type="ECO:0000256" key="7">
    <source>
        <dbReference type="ARBA" id="ARBA00023163"/>
    </source>
</evidence>
<dbReference type="PRINTS" id="PR00367">
    <property type="entry name" value="ETHRSPELEMNT"/>
</dbReference>
<dbReference type="FunFam" id="3.30.730.10:FF:000001">
    <property type="entry name" value="Ethylene-responsive transcription factor 2"/>
    <property type="match status" value="1"/>
</dbReference>
<evidence type="ECO:0000256" key="8">
    <source>
        <dbReference type="ARBA" id="ARBA00023242"/>
    </source>
</evidence>
<feature type="domain" description="AP2/ERF" evidence="9">
    <location>
        <begin position="87"/>
        <end position="145"/>
    </location>
</feature>
<comment type="caution">
    <text evidence="10">The sequence shown here is derived from an EMBL/GenBank/DDBJ whole genome shotgun (WGS) entry which is preliminary data.</text>
</comment>
<evidence type="ECO:0000259" key="9">
    <source>
        <dbReference type="PROSITE" id="PS51032"/>
    </source>
</evidence>
<evidence type="ECO:0000313" key="11">
    <source>
        <dbReference type="Proteomes" id="UP000653305"/>
    </source>
</evidence>
<accession>A0A830BJ22</accession>
<dbReference type="InterPro" id="IPR036955">
    <property type="entry name" value="AP2/ERF_dom_sf"/>
</dbReference>
<evidence type="ECO:0000256" key="1">
    <source>
        <dbReference type="ARBA" id="ARBA00004123"/>
    </source>
</evidence>
<dbReference type="GO" id="GO:0009873">
    <property type="term" value="P:ethylene-activated signaling pathway"/>
    <property type="evidence" value="ECO:0007669"/>
    <property type="project" value="UniProtKB-KW"/>
</dbReference>
<dbReference type="CDD" id="cd00018">
    <property type="entry name" value="AP2"/>
    <property type="match status" value="1"/>
</dbReference>
<dbReference type="AlphaFoldDB" id="A0A830BJ22"/>
<comment type="subcellular location">
    <subcellularLocation>
        <location evidence="1">Nucleus</location>
    </subcellularLocation>
</comment>
<keyword evidence="7" id="KW-0804">Transcription</keyword>